<dbReference type="InterPro" id="IPR052724">
    <property type="entry name" value="GT117_domain-containing"/>
</dbReference>
<keyword evidence="1" id="KW-0812">Transmembrane</keyword>
<accession>A0ABW5N950</accession>
<evidence type="ECO:0000313" key="2">
    <source>
        <dbReference type="EMBL" id="MFD2590723.1"/>
    </source>
</evidence>
<comment type="caution">
    <text evidence="2">The sequence shown here is derived from an EMBL/GenBank/DDBJ whole genome shotgun (WGS) entry which is preliminary data.</text>
</comment>
<sequence>MNTFNFTKWNKILGWVVFAIALLTYSLTVEPTSSFWDAGEYIATSSKLQVGHPPGAPLFQMIGAFASIFASDPTQIALVVNMTSAVASAFAILFMFWSITILLRKLILSSEEEFSQSKGIAVLGAALVGSLSFTFTDSFWFNAVEAEVYAMATCILSILFYLGLLWERDMHKPRGNRWLILISLIVGLSFGVHFMGLLSIPAIGLLYYFKNYKVTLKSFITANIIVVAVLLFIFKLLLPSTLKFFGALEVFFVNSINLPFNSGTIIAALLISTAFYFGLKFTRKKEYAQLNTLLLCILFILVGFSSWIMLPIRANAGTVINENNPNNARELLAYYNLEQYPETHLFYGPQFSEIYAGLDEDEPYKEGKPKYEKDTKKGKYIIVNKNYKKSRQNLDNRHKAFLPRMWSTEHISNYMEYTGPLKFTIKPEYQGKKELIDVITEFRRDYARGNIDYDDYHKFLQSFGEYINVQKPTLLSNIHYLIDYQMGYMYWRYFMWNFVGRQNDVQGKMTNLDGNWLSGIKFIDETRLGSQENLPSDALKNKARNTYYFLPLILGLLGLIFQAQKDKKNFWILLVFFLFTGLALKIYLNERPFEPRERDYALVGSFYVFAMWIGFGVYALFDLLKEAISPKLSAPITTVICLLAVPTLLASENWDDHDRSNRYTAQSMAKMYLQSCQKDAIIFTIGDNDTFALWYAQEIEGYRTDVRTVNTSLFATDWYIDQMKRAAYDSKPIPSQLDHKFYAHGNNDAIFHQEITKDTMLIKNWMRWIQSDDPRTQGDLASGVTVNTFPTKHIRIPVDKEAVLRNGIVAPEDADQIVPYIDIHLKGEVLYKNRLMMLDIIANNNWERPIYFTGGSFGDDDYLWMKDYLQLDGLTYKLVPIKTKVDPRLPFEMGRIHTKTMYNNVKSWEWGNSESPDIYHDPETRKNSITYRSNLARLVEALIQEGDMKKAKEILDLGMEKLPIEYYEYYTLLEPYVSGYYKVGEKEKARALWVKIAKKYQEQLTYFSNLTLLEQHNYGEEILINVERYRAVVDLLIENQDKDWIEEKAEEFNSYLRMFSKLYKGDRSYDEEEAIRKQEEDLKKEFKKESDIQDSIDSIPNAQ</sequence>
<feature type="transmembrane region" description="Helical" evidence="1">
    <location>
        <begin position="570"/>
        <end position="588"/>
    </location>
</feature>
<dbReference type="Pfam" id="PF11028">
    <property type="entry name" value="TMEM260-like"/>
    <property type="match status" value="1"/>
</dbReference>
<feature type="transmembrane region" description="Helical" evidence="1">
    <location>
        <begin position="290"/>
        <end position="310"/>
    </location>
</feature>
<keyword evidence="1" id="KW-1133">Transmembrane helix</keyword>
<feature type="transmembrane region" description="Helical" evidence="1">
    <location>
        <begin position="120"/>
        <end position="142"/>
    </location>
</feature>
<dbReference type="PANTHER" id="PTHR16214:SF3">
    <property type="entry name" value="TRANSMEMBRANE PROTEIN 260"/>
    <property type="match status" value="1"/>
</dbReference>
<protein>
    <submittedName>
        <fullName evidence="2">DUF2723 domain-containing protein</fullName>
    </submittedName>
</protein>
<dbReference type="PANTHER" id="PTHR16214">
    <property type="entry name" value="TRANSMEMBRANE PROTEIN 260"/>
    <property type="match status" value="1"/>
</dbReference>
<feature type="transmembrane region" description="Helical" evidence="1">
    <location>
        <begin position="258"/>
        <end position="278"/>
    </location>
</feature>
<feature type="transmembrane region" description="Helical" evidence="1">
    <location>
        <begin position="600"/>
        <end position="620"/>
    </location>
</feature>
<reference evidence="3" key="1">
    <citation type="journal article" date="2019" name="Int. J. Syst. Evol. Microbiol.">
        <title>The Global Catalogue of Microorganisms (GCM) 10K type strain sequencing project: providing services to taxonomists for standard genome sequencing and annotation.</title>
        <authorList>
            <consortium name="The Broad Institute Genomics Platform"/>
            <consortium name="The Broad Institute Genome Sequencing Center for Infectious Disease"/>
            <person name="Wu L."/>
            <person name="Ma J."/>
        </authorList>
    </citation>
    <scope>NUCLEOTIDE SEQUENCE [LARGE SCALE GENOMIC DNA]</scope>
    <source>
        <strain evidence="3">KCTC 42423</strain>
    </source>
</reference>
<organism evidence="2 3">
    <name type="scientific">Aquimarina hainanensis</name>
    <dbReference type="NCBI Taxonomy" id="1578017"/>
    <lineage>
        <taxon>Bacteria</taxon>
        <taxon>Pseudomonadati</taxon>
        <taxon>Bacteroidota</taxon>
        <taxon>Flavobacteriia</taxon>
        <taxon>Flavobacteriales</taxon>
        <taxon>Flavobacteriaceae</taxon>
        <taxon>Aquimarina</taxon>
    </lineage>
</organism>
<feature type="transmembrane region" description="Helical" evidence="1">
    <location>
        <begin position="76"/>
        <end position="99"/>
    </location>
</feature>
<dbReference type="Proteomes" id="UP001597459">
    <property type="component" value="Unassembled WGS sequence"/>
</dbReference>
<evidence type="ECO:0000313" key="3">
    <source>
        <dbReference type="Proteomes" id="UP001597459"/>
    </source>
</evidence>
<keyword evidence="1" id="KW-0472">Membrane</keyword>
<feature type="transmembrane region" description="Helical" evidence="1">
    <location>
        <begin position="219"/>
        <end position="238"/>
    </location>
</feature>
<keyword evidence="3" id="KW-1185">Reference proteome</keyword>
<feature type="transmembrane region" description="Helical" evidence="1">
    <location>
        <begin position="148"/>
        <end position="166"/>
    </location>
</feature>
<proteinExistence type="predicted"/>
<gene>
    <name evidence="2" type="ORF">ACFSTE_07740</name>
</gene>
<name>A0ABW5N950_9FLAO</name>
<feature type="transmembrane region" description="Helical" evidence="1">
    <location>
        <begin position="546"/>
        <end position="564"/>
    </location>
</feature>
<dbReference type="InterPro" id="IPR021280">
    <property type="entry name" value="TMEM260-like"/>
</dbReference>
<dbReference type="EMBL" id="JBHULX010000004">
    <property type="protein sequence ID" value="MFD2590723.1"/>
    <property type="molecule type" value="Genomic_DNA"/>
</dbReference>
<evidence type="ECO:0000256" key="1">
    <source>
        <dbReference type="SAM" id="Phobius"/>
    </source>
</evidence>
<feature type="transmembrane region" description="Helical" evidence="1">
    <location>
        <begin position="178"/>
        <end position="207"/>
    </location>
</feature>
<dbReference type="RefSeq" id="WP_378257220.1">
    <property type="nucleotide sequence ID" value="NZ_JBHSJV010000001.1"/>
</dbReference>